<proteinExistence type="predicted"/>
<feature type="compositionally biased region" description="Basic residues" evidence="1">
    <location>
        <begin position="113"/>
        <end position="122"/>
    </location>
</feature>
<reference evidence="2" key="2">
    <citation type="submission" date="2008-12" db="EMBL/GenBank/DDBJ databases">
        <title>Improved gene annotation of the rice (Oryza sativa) genomes.</title>
        <authorList>
            <person name="Wang J."/>
            <person name="Li R."/>
            <person name="Fan W."/>
            <person name="Huang Q."/>
            <person name="Zhang J."/>
            <person name="Zhou Y."/>
            <person name="Hu Y."/>
            <person name="Zi S."/>
            <person name="Li J."/>
            <person name="Ni P."/>
            <person name="Zheng H."/>
            <person name="Zhang Y."/>
            <person name="Zhao M."/>
            <person name="Hao Q."/>
            <person name="McDermott J."/>
            <person name="Samudrala R."/>
            <person name="Kristiansen K."/>
            <person name="Wong G.K.-S."/>
        </authorList>
    </citation>
    <scope>NUCLEOTIDE SEQUENCE</scope>
</reference>
<reference evidence="2" key="1">
    <citation type="journal article" date="2005" name="PLoS Biol.">
        <title>The genomes of Oryza sativa: a history of duplications.</title>
        <authorList>
            <person name="Yu J."/>
            <person name="Wang J."/>
            <person name="Lin W."/>
            <person name="Li S."/>
            <person name="Li H."/>
            <person name="Zhou J."/>
            <person name="Ni P."/>
            <person name="Dong W."/>
            <person name="Hu S."/>
            <person name="Zeng C."/>
            <person name="Zhang J."/>
            <person name="Zhang Y."/>
            <person name="Li R."/>
            <person name="Xu Z."/>
            <person name="Li S."/>
            <person name="Li X."/>
            <person name="Zheng H."/>
            <person name="Cong L."/>
            <person name="Lin L."/>
            <person name="Yin J."/>
            <person name="Geng J."/>
            <person name="Li G."/>
            <person name="Shi J."/>
            <person name="Liu J."/>
            <person name="Lv H."/>
            <person name="Li J."/>
            <person name="Wang J."/>
            <person name="Deng Y."/>
            <person name="Ran L."/>
            <person name="Shi X."/>
            <person name="Wang X."/>
            <person name="Wu Q."/>
            <person name="Li C."/>
            <person name="Ren X."/>
            <person name="Wang J."/>
            <person name="Wang X."/>
            <person name="Li D."/>
            <person name="Liu D."/>
            <person name="Zhang X."/>
            <person name="Ji Z."/>
            <person name="Zhao W."/>
            <person name="Sun Y."/>
            <person name="Zhang Z."/>
            <person name="Bao J."/>
            <person name="Han Y."/>
            <person name="Dong L."/>
            <person name="Ji J."/>
            <person name="Chen P."/>
            <person name="Wu S."/>
            <person name="Liu J."/>
            <person name="Xiao Y."/>
            <person name="Bu D."/>
            <person name="Tan J."/>
            <person name="Yang L."/>
            <person name="Ye C."/>
            <person name="Zhang J."/>
            <person name="Xu J."/>
            <person name="Zhou Y."/>
            <person name="Yu Y."/>
            <person name="Zhang B."/>
            <person name="Zhuang S."/>
            <person name="Wei H."/>
            <person name="Liu B."/>
            <person name="Lei M."/>
            <person name="Yu H."/>
            <person name="Li Y."/>
            <person name="Xu H."/>
            <person name="Wei S."/>
            <person name="He X."/>
            <person name="Fang L."/>
            <person name="Zhang Z."/>
            <person name="Zhang Y."/>
            <person name="Huang X."/>
            <person name="Su Z."/>
            <person name="Tong W."/>
            <person name="Li J."/>
            <person name="Tong Z."/>
            <person name="Li S."/>
            <person name="Ye J."/>
            <person name="Wang L."/>
            <person name="Fang L."/>
            <person name="Lei T."/>
            <person name="Chen C."/>
            <person name="Chen H."/>
            <person name="Xu Z."/>
            <person name="Li H."/>
            <person name="Huang H."/>
            <person name="Zhang F."/>
            <person name="Xu H."/>
            <person name="Li N."/>
            <person name="Zhao C."/>
            <person name="Li S."/>
            <person name="Dong L."/>
            <person name="Huang Y."/>
            <person name="Li L."/>
            <person name="Xi Y."/>
            <person name="Qi Q."/>
            <person name="Li W."/>
            <person name="Zhang B."/>
            <person name="Hu W."/>
            <person name="Zhang Y."/>
            <person name="Tian X."/>
            <person name="Jiao Y."/>
            <person name="Liang X."/>
            <person name="Jin J."/>
            <person name="Gao L."/>
            <person name="Zheng W."/>
            <person name="Hao B."/>
            <person name="Liu S."/>
            <person name="Wang W."/>
            <person name="Yuan L."/>
            <person name="Cao M."/>
            <person name="McDermott J."/>
            <person name="Samudrala R."/>
            <person name="Wang J."/>
            <person name="Wong G.K."/>
            <person name="Yang H."/>
        </authorList>
    </citation>
    <scope>NUCLEOTIDE SEQUENCE [LARGE SCALE GENOMIC DNA]</scope>
</reference>
<name>B9F492_ORYSJ</name>
<gene>
    <name evidence="2" type="ORF">OsJ_05872</name>
</gene>
<feature type="region of interest" description="Disordered" evidence="1">
    <location>
        <begin position="113"/>
        <end position="137"/>
    </location>
</feature>
<dbReference type="AlphaFoldDB" id="B9F492"/>
<protein>
    <submittedName>
        <fullName evidence="2">Uncharacterized protein</fullName>
    </submittedName>
</protein>
<evidence type="ECO:0000256" key="1">
    <source>
        <dbReference type="SAM" id="MobiDB-lite"/>
    </source>
</evidence>
<evidence type="ECO:0000313" key="2">
    <source>
        <dbReference type="EMBL" id="EEE56549.1"/>
    </source>
</evidence>
<dbReference type="EMBL" id="CM000139">
    <property type="protein sequence ID" value="EEE56549.1"/>
    <property type="molecule type" value="Genomic_DNA"/>
</dbReference>
<organism evidence="2">
    <name type="scientific">Oryza sativa subsp. japonica</name>
    <name type="common">Rice</name>
    <dbReference type="NCBI Taxonomy" id="39947"/>
    <lineage>
        <taxon>Eukaryota</taxon>
        <taxon>Viridiplantae</taxon>
        <taxon>Streptophyta</taxon>
        <taxon>Embryophyta</taxon>
        <taxon>Tracheophyta</taxon>
        <taxon>Spermatophyta</taxon>
        <taxon>Magnoliopsida</taxon>
        <taxon>Liliopsida</taxon>
        <taxon>Poales</taxon>
        <taxon>Poaceae</taxon>
        <taxon>BOP clade</taxon>
        <taxon>Oryzoideae</taxon>
        <taxon>Oryzeae</taxon>
        <taxon>Oryzinae</taxon>
        <taxon>Oryza</taxon>
        <taxon>Oryza sativa</taxon>
    </lineage>
</organism>
<dbReference type="Proteomes" id="UP000007752">
    <property type="component" value="Chromosome 2"/>
</dbReference>
<sequence length="186" mass="20285">MTAATMSARLFTTAPAGTTLPPTSLPLPPELTAILATDGLYGTSDAFASALPAQDVSAFFITPSATSATLPLLGLPPPAAGAPPPPPPGYGVHPSDDRCCSFCPYRLELLQRRPRRRRHRQSPRSGSLGAEHQVSRARHPRSQLRQWCGLILVTLEKYVLADHVLTNLYRPDHQDWMRMDCVQGRP</sequence>
<accession>B9F492</accession>